<evidence type="ECO:0000256" key="4">
    <source>
        <dbReference type="SAM" id="MobiDB-lite"/>
    </source>
</evidence>
<dbReference type="GO" id="GO:0003700">
    <property type="term" value="F:DNA-binding transcription factor activity"/>
    <property type="evidence" value="ECO:0007669"/>
    <property type="project" value="InterPro"/>
</dbReference>
<organism evidence="6 7">
    <name type="scientific">Oceaniferula marina</name>
    <dbReference type="NCBI Taxonomy" id="2748318"/>
    <lineage>
        <taxon>Bacteria</taxon>
        <taxon>Pseudomonadati</taxon>
        <taxon>Verrucomicrobiota</taxon>
        <taxon>Verrucomicrobiia</taxon>
        <taxon>Verrucomicrobiales</taxon>
        <taxon>Verrucomicrobiaceae</taxon>
        <taxon>Oceaniferula</taxon>
    </lineage>
</organism>
<dbReference type="Proteomes" id="UP000557872">
    <property type="component" value="Unassembled WGS sequence"/>
</dbReference>
<dbReference type="InterPro" id="IPR018062">
    <property type="entry name" value="HTH_AraC-typ_CS"/>
</dbReference>
<dbReference type="Pfam" id="PF12833">
    <property type="entry name" value="HTH_18"/>
    <property type="match status" value="1"/>
</dbReference>
<evidence type="ECO:0000256" key="2">
    <source>
        <dbReference type="ARBA" id="ARBA00023125"/>
    </source>
</evidence>
<keyword evidence="1" id="KW-0805">Transcription regulation</keyword>
<dbReference type="InterPro" id="IPR020449">
    <property type="entry name" value="Tscrpt_reg_AraC-type_HTH"/>
</dbReference>
<dbReference type="PROSITE" id="PS00041">
    <property type="entry name" value="HTH_ARAC_FAMILY_1"/>
    <property type="match status" value="1"/>
</dbReference>
<evidence type="ECO:0000313" key="7">
    <source>
        <dbReference type="Proteomes" id="UP000557872"/>
    </source>
</evidence>
<dbReference type="InterPro" id="IPR037923">
    <property type="entry name" value="HTH-like"/>
</dbReference>
<name>A0A851GFQ9_9BACT</name>
<protein>
    <submittedName>
        <fullName evidence="6">Helix-turn-helix domain-containing protein</fullName>
    </submittedName>
</protein>
<dbReference type="AlphaFoldDB" id="A0A851GFQ9"/>
<dbReference type="EMBL" id="JACBAZ010000004">
    <property type="protein sequence ID" value="NWK56236.1"/>
    <property type="molecule type" value="Genomic_DNA"/>
</dbReference>
<keyword evidence="2" id="KW-0238">DNA-binding</keyword>
<dbReference type="RefSeq" id="WP_178933023.1">
    <property type="nucleotide sequence ID" value="NZ_JACBAZ010000004.1"/>
</dbReference>
<dbReference type="InterPro" id="IPR018060">
    <property type="entry name" value="HTH_AraC"/>
</dbReference>
<dbReference type="InterPro" id="IPR009057">
    <property type="entry name" value="Homeodomain-like_sf"/>
</dbReference>
<evidence type="ECO:0000259" key="5">
    <source>
        <dbReference type="PROSITE" id="PS01124"/>
    </source>
</evidence>
<evidence type="ECO:0000256" key="1">
    <source>
        <dbReference type="ARBA" id="ARBA00023015"/>
    </source>
</evidence>
<dbReference type="PROSITE" id="PS01124">
    <property type="entry name" value="HTH_ARAC_FAMILY_2"/>
    <property type="match status" value="1"/>
</dbReference>
<comment type="caution">
    <text evidence="6">The sequence shown here is derived from an EMBL/GenBank/DDBJ whole genome shotgun (WGS) entry which is preliminary data.</text>
</comment>
<dbReference type="Gene3D" id="2.60.120.280">
    <property type="entry name" value="Regulatory protein AraC"/>
    <property type="match status" value="1"/>
</dbReference>
<keyword evidence="3" id="KW-0804">Transcription</keyword>
<sequence length="299" mass="33734">MNQHIPTPYPFESALRLSVGQGKVKPISGETGESPHRRRTYRPSGTPDWHIMVVLEGCFTVYPDAEESFSLEPNEAVLIPPHMKQDTALDDQFSEGSYFWAHFHPEVSMMPFLEWPKTSIGPGFLSWKKNNLLIPYIRSACYRCSDYFDSDFSRRRSLALLTLEEILRLIYQVNPTSSLDGLDDRVATALQYIATNIQSPINAKSIAGAVGLSASRFSDIFTRNMHCGVMEFVERQRLSKARNLLAQTQLPIAVIAENCGFSSSYYFSKRFNKHHQISPSAYRQSATESTPPSEPKPSA</sequence>
<dbReference type="SUPFAM" id="SSF51215">
    <property type="entry name" value="Regulatory protein AraC"/>
    <property type="match status" value="1"/>
</dbReference>
<feature type="region of interest" description="Disordered" evidence="4">
    <location>
        <begin position="22"/>
        <end position="42"/>
    </location>
</feature>
<dbReference type="PANTHER" id="PTHR43280:SF2">
    <property type="entry name" value="HTH-TYPE TRANSCRIPTIONAL REGULATOR EXSA"/>
    <property type="match status" value="1"/>
</dbReference>
<feature type="region of interest" description="Disordered" evidence="4">
    <location>
        <begin position="278"/>
        <end position="299"/>
    </location>
</feature>
<keyword evidence="7" id="KW-1185">Reference proteome</keyword>
<evidence type="ECO:0000256" key="3">
    <source>
        <dbReference type="ARBA" id="ARBA00023163"/>
    </source>
</evidence>
<evidence type="ECO:0000313" key="6">
    <source>
        <dbReference type="EMBL" id="NWK56236.1"/>
    </source>
</evidence>
<feature type="domain" description="HTH araC/xylS-type" evidence="5">
    <location>
        <begin position="187"/>
        <end position="285"/>
    </location>
</feature>
<accession>A0A851GFQ9</accession>
<dbReference type="Gene3D" id="1.10.10.60">
    <property type="entry name" value="Homeodomain-like"/>
    <property type="match status" value="2"/>
</dbReference>
<dbReference type="PRINTS" id="PR00032">
    <property type="entry name" value="HTHARAC"/>
</dbReference>
<gene>
    <name evidence="6" type="ORF">HW115_11490</name>
</gene>
<proteinExistence type="predicted"/>
<dbReference type="SMART" id="SM00342">
    <property type="entry name" value="HTH_ARAC"/>
    <property type="match status" value="1"/>
</dbReference>
<dbReference type="SUPFAM" id="SSF46689">
    <property type="entry name" value="Homeodomain-like"/>
    <property type="match status" value="2"/>
</dbReference>
<dbReference type="PANTHER" id="PTHR43280">
    <property type="entry name" value="ARAC-FAMILY TRANSCRIPTIONAL REGULATOR"/>
    <property type="match status" value="1"/>
</dbReference>
<dbReference type="GO" id="GO:0043565">
    <property type="term" value="F:sequence-specific DNA binding"/>
    <property type="evidence" value="ECO:0007669"/>
    <property type="project" value="InterPro"/>
</dbReference>
<reference evidence="6 7" key="1">
    <citation type="submission" date="2020-07" db="EMBL/GenBank/DDBJ databases">
        <title>Roseicoccus Jingziensis gen. nov., sp. nov., isolated from coastal seawater.</title>
        <authorList>
            <person name="Feng X."/>
        </authorList>
    </citation>
    <scope>NUCLEOTIDE SEQUENCE [LARGE SCALE GENOMIC DNA]</scope>
    <source>
        <strain evidence="6 7">N1E253</strain>
    </source>
</reference>